<dbReference type="RefSeq" id="WP_343925811.1">
    <property type="nucleotide sequence ID" value="NZ_BAAAKW010000034.1"/>
</dbReference>
<reference evidence="2" key="1">
    <citation type="journal article" date="2019" name="Int. J. Syst. Evol. Microbiol.">
        <title>The Global Catalogue of Microorganisms (GCM) 10K type strain sequencing project: providing services to taxonomists for standard genome sequencing and annotation.</title>
        <authorList>
            <consortium name="The Broad Institute Genomics Platform"/>
            <consortium name="The Broad Institute Genome Sequencing Center for Infectious Disease"/>
            <person name="Wu L."/>
            <person name="Ma J."/>
        </authorList>
    </citation>
    <scope>NUCLEOTIDE SEQUENCE [LARGE SCALE GENOMIC DNA]</scope>
    <source>
        <strain evidence="2">JCM 12762</strain>
    </source>
</reference>
<dbReference type="InterPro" id="IPR019587">
    <property type="entry name" value="Polyketide_cyclase/dehydratase"/>
</dbReference>
<proteinExistence type="predicted"/>
<evidence type="ECO:0000313" key="1">
    <source>
        <dbReference type="EMBL" id="GAA1221951.1"/>
    </source>
</evidence>
<keyword evidence="2" id="KW-1185">Reference proteome</keyword>
<gene>
    <name evidence="1" type="ORF">GCM10009655_21960</name>
</gene>
<organism evidence="1 2">
    <name type="scientific">Rhodoglobus aureus</name>
    <dbReference type="NCBI Taxonomy" id="191497"/>
    <lineage>
        <taxon>Bacteria</taxon>
        <taxon>Bacillati</taxon>
        <taxon>Actinomycetota</taxon>
        <taxon>Actinomycetes</taxon>
        <taxon>Micrococcales</taxon>
        <taxon>Microbacteriaceae</taxon>
        <taxon>Rhodoglobus</taxon>
    </lineage>
</organism>
<dbReference type="Gene3D" id="3.30.530.20">
    <property type="match status" value="1"/>
</dbReference>
<accession>A0ABP4GFC9</accession>
<sequence>MPAFTITRQIGAPLEKVWEVLDKFGDIAQWSPGVKKSELTSEGPVGEGATRHCNFSPFGGVNERIDAYIPNQKMTVNLFETFKLPISGAIVDFNIAAHGDGTALSIDYSYEPNRLGRVAKGSTDKQMRKGISGLADDLQRESERIAAM</sequence>
<dbReference type="EMBL" id="BAAAKW010000034">
    <property type="protein sequence ID" value="GAA1221951.1"/>
    <property type="molecule type" value="Genomic_DNA"/>
</dbReference>
<evidence type="ECO:0008006" key="3">
    <source>
        <dbReference type="Google" id="ProtNLM"/>
    </source>
</evidence>
<protein>
    <recommendedName>
        <fullName evidence="3">SRPBCC family protein</fullName>
    </recommendedName>
</protein>
<dbReference type="Proteomes" id="UP001500943">
    <property type="component" value="Unassembled WGS sequence"/>
</dbReference>
<dbReference type="InterPro" id="IPR023393">
    <property type="entry name" value="START-like_dom_sf"/>
</dbReference>
<dbReference type="CDD" id="cd07821">
    <property type="entry name" value="PYR_PYL_RCAR_like"/>
    <property type="match status" value="1"/>
</dbReference>
<evidence type="ECO:0000313" key="2">
    <source>
        <dbReference type="Proteomes" id="UP001500943"/>
    </source>
</evidence>
<name>A0ABP4GFC9_9MICO</name>
<dbReference type="Pfam" id="PF10604">
    <property type="entry name" value="Polyketide_cyc2"/>
    <property type="match status" value="1"/>
</dbReference>
<comment type="caution">
    <text evidence="1">The sequence shown here is derived from an EMBL/GenBank/DDBJ whole genome shotgun (WGS) entry which is preliminary data.</text>
</comment>
<dbReference type="SUPFAM" id="SSF55961">
    <property type="entry name" value="Bet v1-like"/>
    <property type="match status" value="1"/>
</dbReference>